<keyword evidence="1" id="KW-0812">Transmembrane</keyword>
<gene>
    <name evidence="2" type="ORF">HY473_02220</name>
</gene>
<evidence type="ECO:0000313" key="2">
    <source>
        <dbReference type="EMBL" id="MBI4132876.1"/>
    </source>
</evidence>
<name>A0A932YYZ8_9BACT</name>
<accession>A0A932YYZ8</accession>
<keyword evidence="1" id="KW-1133">Transmembrane helix</keyword>
<protein>
    <recommendedName>
        <fullName evidence="4">Prepilin-type N-terminal cleavage/methylation domain-containing protein</fullName>
    </recommendedName>
</protein>
<feature type="transmembrane region" description="Helical" evidence="1">
    <location>
        <begin position="21"/>
        <end position="42"/>
    </location>
</feature>
<sequence length="213" mass="22990">MPIHYTPIAHAAGRRLRPGVTLIEAVVALGIISLIALVVGAFQRDIFLVSGFLQDSLLAQQDLRRTLKAFSAEARSLSPSGAGAYPIAAANPNDFAFYSDTDSDGLRERIRYFLDGTNLKKGVIVPGGAPAVYDPANETVATVIRNVISTTTPIFEYYDTTYNGVSPPLSQPVDTLAIRLVKVTVTVDRNPSRPPPPVTLTTQISLRNLKDNL</sequence>
<evidence type="ECO:0000256" key="1">
    <source>
        <dbReference type="SAM" id="Phobius"/>
    </source>
</evidence>
<evidence type="ECO:0000313" key="3">
    <source>
        <dbReference type="Proteomes" id="UP000756703"/>
    </source>
</evidence>
<keyword evidence="1" id="KW-0472">Membrane</keyword>
<evidence type="ECO:0008006" key="4">
    <source>
        <dbReference type="Google" id="ProtNLM"/>
    </source>
</evidence>
<dbReference type="Proteomes" id="UP000756703">
    <property type="component" value="Unassembled WGS sequence"/>
</dbReference>
<comment type="caution">
    <text evidence="2">The sequence shown here is derived from an EMBL/GenBank/DDBJ whole genome shotgun (WGS) entry which is preliminary data.</text>
</comment>
<dbReference type="EMBL" id="JACQMI010000013">
    <property type="protein sequence ID" value="MBI4132876.1"/>
    <property type="molecule type" value="Genomic_DNA"/>
</dbReference>
<reference evidence="2" key="1">
    <citation type="submission" date="2020-07" db="EMBL/GenBank/DDBJ databases">
        <title>Huge and variable diversity of episymbiotic CPR bacteria and DPANN archaea in groundwater ecosystems.</title>
        <authorList>
            <person name="He C.Y."/>
            <person name="Keren R."/>
            <person name="Whittaker M."/>
            <person name="Farag I.F."/>
            <person name="Doudna J."/>
            <person name="Cate J.H.D."/>
            <person name="Banfield J.F."/>
        </authorList>
    </citation>
    <scope>NUCLEOTIDE SEQUENCE</scope>
    <source>
        <strain evidence="2">NC_groundwater_1225_Ag_S-0.1um_56_177</strain>
    </source>
</reference>
<proteinExistence type="predicted"/>
<organism evidence="2 3">
    <name type="scientific">Candidatus Sungiibacteriota bacterium</name>
    <dbReference type="NCBI Taxonomy" id="2750080"/>
    <lineage>
        <taxon>Bacteria</taxon>
        <taxon>Candidatus Sungiibacteriota</taxon>
    </lineage>
</organism>
<dbReference type="AlphaFoldDB" id="A0A932YYZ8"/>